<name>A0ABU6KCW6_9BACI</name>
<evidence type="ECO:0000259" key="2">
    <source>
        <dbReference type="SMART" id="SM00287"/>
    </source>
</evidence>
<sequence>MKPKKILLLALFSGIITTILFYSFINNEVSQTNTEPIVEMTQVIVAVEDIPGDKQITEELVSSKEIPEDQVHPEMIKDVSVAINHYTSTDIKQGEILMNHRMQQKEEEKKVVSRKINEGNRAVSIDVTYVTGVSNLIQPEDYVDVVWSEGLETGVILEKVRVLAVGQRMTEVDSEGTEVLYQAVTLELEQDDTVTIINANGRGELQLTLYSRSDLIEEAENETTKKDAETAGEKETVTPSEIITVPENSVIRKSPNLSASPIEVVTKETSLVLLDKQEKDEDGRIWLQVETAGQEKGWISSRIVRNKEE</sequence>
<accession>A0ABU6KCW6</accession>
<dbReference type="Proteomes" id="UP001335737">
    <property type="component" value="Unassembled WGS sequence"/>
</dbReference>
<keyword evidence="1" id="KW-1133">Transmembrane helix</keyword>
<evidence type="ECO:0000313" key="5">
    <source>
        <dbReference type="Proteomes" id="UP001335737"/>
    </source>
</evidence>
<proteinExistence type="predicted"/>
<evidence type="ECO:0000259" key="3">
    <source>
        <dbReference type="SMART" id="SM00858"/>
    </source>
</evidence>
<dbReference type="Pfam" id="PF08666">
    <property type="entry name" value="SAF"/>
    <property type="match status" value="1"/>
</dbReference>
<evidence type="ECO:0000313" key="4">
    <source>
        <dbReference type="EMBL" id="MEC5422963.1"/>
    </source>
</evidence>
<dbReference type="RefSeq" id="WP_327606534.1">
    <property type="nucleotide sequence ID" value="NZ_JARZFX010000002.1"/>
</dbReference>
<dbReference type="Pfam" id="PF16976">
    <property type="entry name" value="RcpC"/>
    <property type="match status" value="1"/>
</dbReference>
<dbReference type="InterPro" id="IPR017592">
    <property type="entry name" value="Pilus_assmbl_Flp-typ_CpaB"/>
</dbReference>
<keyword evidence="1" id="KW-0812">Transmembrane</keyword>
<dbReference type="InterPro" id="IPR003646">
    <property type="entry name" value="SH3-like_bac-type"/>
</dbReference>
<dbReference type="CDD" id="cd11614">
    <property type="entry name" value="SAF_CpaB_FlgA_like"/>
    <property type="match status" value="1"/>
</dbReference>
<dbReference type="Gene3D" id="2.30.30.40">
    <property type="entry name" value="SH3 Domains"/>
    <property type="match status" value="1"/>
</dbReference>
<reference evidence="4 5" key="1">
    <citation type="journal article" date="2024" name="Int. J. Syst. Evol. Microbiol.">
        <title>Virgibacillus tibetensis sp. nov., isolated from salt lake on the Tibetan Plateau of China.</title>
        <authorList>
            <person name="Phurbu D."/>
            <person name="Liu Z.-X."/>
            <person name="Wang R."/>
            <person name="Zheng Y.-Y."/>
            <person name="Liu H.-C."/>
            <person name="Zhou Y.-G."/>
            <person name="Yu Y.-J."/>
            <person name="Li A.-H."/>
        </authorList>
    </citation>
    <scope>NUCLEOTIDE SEQUENCE [LARGE SCALE GENOMIC DNA]</scope>
    <source>
        <strain evidence="4 5">C22-A2</strain>
    </source>
</reference>
<dbReference type="EMBL" id="JARZFX010000002">
    <property type="protein sequence ID" value="MEC5422963.1"/>
    <property type="molecule type" value="Genomic_DNA"/>
</dbReference>
<dbReference type="SMART" id="SM00858">
    <property type="entry name" value="SAF"/>
    <property type="match status" value="1"/>
</dbReference>
<dbReference type="Pfam" id="PF08239">
    <property type="entry name" value="SH3_3"/>
    <property type="match status" value="1"/>
</dbReference>
<comment type="caution">
    <text evidence="4">The sequence shown here is derived from an EMBL/GenBank/DDBJ whole genome shotgun (WGS) entry which is preliminary data.</text>
</comment>
<dbReference type="InterPro" id="IPR013974">
    <property type="entry name" value="SAF"/>
</dbReference>
<protein>
    <submittedName>
        <fullName evidence="4">Flp pilus assembly protein CpaB</fullName>
    </submittedName>
</protein>
<keyword evidence="1" id="KW-0472">Membrane</keyword>
<feature type="domain" description="SH3b" evidence="2">
    <location>
        <begin position="238"/>
        <end position="307"/>
    </location>
</feature>
<evidence type="ECO:0000256" key="1">
    <source>
        <dbReference type="SAM" id="Phobius"/>
    </source>
</evidence>
<keyword evidence="5" id="KW-1185">Reference proteome</keyword>
<gene>
    <name evidence="4" type="primary">cpaB</name>
    <name evidence="4" type="ORF">QGM71_05555</name>
</gene>
<dbReference type="SMART" id="SM00287">
    <property type="entry name" value="SH3b"/>
    <property type="match status" value="1"/>
</dbReference>
<feature type="domain" description="SAF" evidence="3">
    <location>
        <begin position="41"/>
        <end position="103"/>
    </location>
</feature>
<dbReference type="NCBIfam" id="TIGR03177">
    <property type="entry name" value="pilus_cpaB"/>
    <property type="match status" value="1"/>
</dbReference>
<feature type="transmembrane region" description="Helical" evidence="1">
    <location>
        <begin position="7"/>
        <end position="25"/>
    </location>
</feature>
<organism evidence="4 5">
    <name type="scientific">Virgibacillus tibetensis</name>
    <dbReference type="NCBI Taxonomy" id="3042313"/>
    <lineage>
        <taxon>Bacteria</taxon>
        <taxon>Bacillati</taxon>
        <taxon>Bacillota</taxon>
        <taxon>Bacilli</taxon>
        <taxon>Bacillales</taxon>
        <taxon>Bacillaceae</taxon>
        <taxon>Virgibacillus</taxon>
    </lineage>
</organism>
<dbReference type="InterPro" id="IPR031571">
    <property type="entry name" value="RcpC_dom"/>
</dbReference>